<dbReference type="Proteomes" id="UP001497516">
    <property type="component" value="Chromosome 8"/>
</dbReference>
<name>A0AAV2GIG4_9ROSI</name>
<protein>
    <recommendedName>
        <fullName evidence="1">PORR domain-containing protein</fullName>
    </recommendedName>
</protein>
<keyword evidence="3" id="KW-1185">Reference proteome</keyword>
<feature type="domain" description="PORR" evidence="1">
    <location>
        <begin position="18"/>
        <end position="79"/>
    </location>
</feature>
<evidence type="ECO:0000313" key="2">
    <source>
        <dbReference type="EMBL" id="CAL1409508.1"/>
    </source>
</evidence>
<dbReference type="InterPro" id="IPR021099">
    <property type="entry name" value="PORR_domain"/>
</dbReference>
<dbReference type="EMBL" id="OZ034821">
    <property type="protein sequence ID" value="CAL1409508.1"/>
    <property type="molecule type" value="Genomic_DNA"/>
</dbReference>
<proteinExistence type="predicted"/>
<dbReference type="Pfam" id="PF11955">
    <property type="entry name" value="PORR"/>
    <property type="match status" value="1"/>
</dbReference>
<evidence type="ECO:0000259" key="1">
    <source>
        <dbReference type="Pfam" id="PF11955"/>
    </source>
</evidence>
<organism evidence="2 3">
    <name type="scientific">Linum trigynum</name>
    <dbReference type="NCBI Taxonomy" id="586398"/>
    <lineage>
        <taxon>Eukaryota</taxon>
        <taxon>Viridiplantae</taxon>
        <taxon>Streptophyta</taxon>
        <taxon>Embryophyta</taxon>
        <taxon>Tracheophyta</taxon>
        <taxon>Spermatophyta</taxon>
        <taxon>Magnoliopsida</taxon>
        <taxon>eudicotyledons</taxon>
        <taxon>Gunneridae</taxon>
        <taxon>Pentapetalae</taxon>
        <taxon>rosids</taxon>
        <taxon>fabids</taxon>
        <taxon>Malpighiales</taxon>
        <taxon>Linaceae</taxon>
        <taxon>Linum</taxon>
    </lineage>
</organism>
<evidence type="ECO:0000313" key="3">
    <source>
        <dbReference type="Proteomes" id="UP001497516"/>
    </source>
</evidence>
<dbReference type="AlphaFoldDB" id="A0AAV2GIG4"/>
<gene>
    <name evidence="2" type="ORF">LTRI10_LOCUS49003</name>
</gene>
<dbReference type="GO" id="GO:0003723">
    <property type="term" value="F:RNA binding"/>
    <property type="evidence" value="ECO:0007669"/>
    <property type="project" value="InterPro"/>
</dbReference>
<sequence length="88" mass="10166">MEVGICILCSPNVPREQEQKREQRRVQAIQTRQATLTFPMSFPKGYGSQKKVRAWMDDFQKLPYISKWASRFGDLATEEALETKKSIG</sequence>
<accession>A0AAV2GIG4</accession>
<reference evidence="2 3" key="1">
    <citation type="submission" date="2024-04" db="EMBL/GenBank/DDBJ databases">
        <authorList>
            <person name="Fracassetti M."/>
        </authorList>
    </citation>
    <scope>NUCLEOTIDE SEQUENCE [LARGE SCALE GENOMIC DNA]</scope>
</reference>